<dbReference type="InterPro" id="IPR014729">
    <property type="entry name" value="Rossmann-like_a/b/a_fold"/>
</dbReference>
<reference evidence="1 2" key="1">
    <citation type="submission" date="2014-12" db="EMBL/GenBank/DDBJ databases">
        <title>Genome sequence of Methanobrevibacter arboriphilicus DH1, DSM1125.</title>
        <authorList>
            <person name="Poehlein A."/>
            <person name="Thauer R.K."/>
            <person name="Seedorf H."/>
            <person name="Daniel R."/>
        </authorList>
    </citation>
    <scope>NUCLEOTIDE SEQUENCE [LARGE SCALE GENOMIC DNA]</scope>
    <source>
        <strain evidence="1 2">DH1</strain>
    </source>
</reference>
<sequence length="364" mass="42241">MKLDKKTIIEQINLIRREIGHDNVKINIKKLIYNKKYDELWIITPDRPDKSSIIGKGGWVVGKLREKMKINKIHVESYSDYLIKEYRMKLSLEKLNSFIKEQENEKSNQSLLTPIENLKSILEIKIENVYNFDFNEYFNNHDYELTKNENKAIVALSGGVDSSFSLVIAKKLGFNPIAVTIDPRTIILPKQFKDNIKKLCKEISVKHEYIPMDYTEIIQDSLSGNLHPCGRCSKETASALFNYGRDNNINLVIFGDMLSTGSQCITKYKINKTINNSDENNIDMFRLNLPATLSVGKEEIKKNILKYNLEQIKGFGCPLLYESHKKYPYFKKFSIQRILRETRSGALEPGEALDLIWSFYRTEK</sequence>
<protein>
    <submittedName>
        <fullName evidence="1">Putative ATPase</fullName>
    </submittedName>
</protein>
<dbReference type="RefSeq" id="WP_080460304.1">
    <property type="nucleotide sequence ID" value="NZ_JXMW01000007.1"/>
</dbReference>
<gene>
    <name evidence="1" type="ORF">MBBAR_7c00610</name>
</gene>
<comment type="caution">
    <text evidence="1">The sequence shown here is derived from an EMBL/GenBank/DDBJ whole genome shotgun (WGS) entry which is preliminary data.</text>
</comment>
<dbReference type="EMBL" id="JXMW01000007">
    <property type="protein sequence ID" value="OQD58889.1"/>
    <property type="molecule type" value="Genomic_DNA"/>
</dbReference>
<dbReference type="PANTHER" id="PTHR43169">
    <property type="entry name" value="EXSB FAMILY PROTEIN"/>
    <property type="match status" value="1"/>
</dbReference>
<dbReference type="SUPFAM" id="SSF52402">
    <property type="entry name" value="Adenine nucleotide alpha hydrolases-like"/>
    <property type="match status" value="1"/>
</dbReference>
<organism evidence="1 2">
    <name type="scientific">Methanobrevibacter arboriphilus JCM 13429 = DSM 1125</name>
    <dbReference type="NCBI Taxonomy" id="1300164"/>
    <lineage>
        <taxon>Archaea</taxon>
        <taxon>Methanobacteriati</taxon>
        <taxon>Methanobacteriota</taxon>
        <taxon>Methanomada group</taxon>
        <taxon>Methanobacteria</taxon>
        <taxon>Methanobacteriales</taxon>
        <taxon>Methanobacteriaceae</taxon>
        <taxon>Methanobrevibacter</taxon>
    </lineage>
</organism>
<evidence type="ECO:0000313" key="1">
    <source>
        <dbReference type="EMBL" id="OQD58889.1"/>
    </source>
</evidence>
<dbReference type="AlphaFoldDB" id="A0A1V6N2I8"/>
<keyword evidence="2" id="KW-1185">Reference proteome</keyword>
<evidence type="ECO:0000313" key="2">
    <source>
        <dbReference type="Proteomes" id="UP000191661"/>
    </source>
</evidence>
<dbReference type="Proteomes" id="UP000191661">
    <property type="component" value="Unassembled WGS sequence"/>
</dbReference>
<accession>A0A1V6N2I8</accession>
<dbReference type="Gene3D" id="3.40.50.620">
    <property type="entry name" value="HUPs"/>
    <property type="match status" value="1"/>
</dbReference>
<dbReference type="Pfam" id="PF06508">
    <property type="entry name" value="QueC"/>
    <property type="match status" value="1"/>
</dbReference>
<dbReference type="InterPro" id="IPR018317">
    <property type="entry name" value="QueC"/>
</dbReference>
<dbReference type="InterPro" id="IPR052188">
    <property type="entry name" value="Ni-pincer_cofactor_biosynth"/>
</dbReference>
<dbReference type="PANTHER" id="PTHR43169:SF1">
    <property type="entry name" value="ATPASE, PP-LOOP SUPERFAMILY-RELATED"/>
    <property type="match status" value="1"/>
</dbReference>
<proteinExistence type="predicted"/>
<name>A0A1V6N2I8_METAZ</name>
<dbReference type="OrthoDB" id="85793at2157"/>